<dbReference type="PANTHER" id="PTHR32182:SF0">
    <property type="entry name" value="DNA REPLICATION AND REPAIR PROTEIN RECF"/>
    <property type="match status" value="1"/>
</dbReference>
<dbReference type="RefSeq" id="WP_013214052.1">
    <property type="nucleotide sequence ID" value="NC_014313.1"/>
</dbReference>
<dbReference type="Gene3D" id="3.40.50.300">
    <property type="entry name" value="P-loop containing nucleotide triphosphate hydrolases"/>
    <property type="match status" value="1"/>
</dbReference>
<dbReference type="AlphaFoldDB" id="D8JPE2"/>
<dbReference type="GO" id="GO:0000731">
    <property type="term" value="P:DNA synthesis involved in DNA repair"/>
    <property type="evidence" value="ECO:0007669"/>
    <property type="project" value="TreeGrafter"/>
</dbReference>
<comment type="function">
    <text evidence="9">The RecF protein is involved in DNA metabolism; it is required for DNA replication and normal SOS inducibility. RecF binds preferentially to single-stranded, linear DNA. It also seems to bind ATP.</text>
</comment>
<evidence type="ECO:0000256" key="5">
    <source>
        <dbReference type="ARBA" id="ARBA00022705"/>
    </source>
</evidence>
<dbReference type="eggNOG" id="COG1195">
    <property type="taxonomic scope" value="Bacteria"/>
</dbReference>
<feature type="region of interest" description="Disordered" evidence="10">
    <location>
        <begin position="331"/>
        <end position="350"/>
    </location>
</feature>
<keyword evidence="4 9" id="KW-0963">Cytoplasm</keyword>
<accession>D8JPE2</accession>
<dbReference type="PANTHER" id="PTHR32182">
    <property type="entry name" value="DNA REPLICATION AND REPAIR PROTEIN RECF"/>
    <property type="match status" value="1"/>
</dbReference>
<feature type="binding site" evidence="9">
    <location>
        <begin position="38"/>
        <end position="45"/>
    </location>
    <ligand>
        <name>ATP</name>
        <dbReference type="ChEBI" id="CHEBI:30616"/>
    </ligand>
</feature>
<name>D8JPE2_HYPDA</name>
<dbReference type="Pfam" id="PF02463">
    <property type="entry name" value="SMC_N"/>
    <property type="match status" value="1"/>
</dbReference>
<dbReference type="InterPro" id="IPR042174">
    <property type="entry name" value="RecF_2"/>
</dbReference>
<dbReference type="HOGENOM" id="CLU_040267_2_0_5"/>
<evidence type="ECO:0000256" key="2">
    <source>
        <dbReference type="ARBA" id="ARBA00008016"/>
    </source>
</evidence>
<evidence type="ECO:0000313" key="13">
    <source>
        <dbReference type="Proteomes" id="UP000002033"/>
    </source>
</evidence>
<evidence type="ECO:0000256" key="1">
    <source>
        <dbReference type="ARBA" id="ARBA00004496"/>
    </source>
</evidence>
<evidence type="ECO:0000313" key="12">
    <source>
        <dbReference type="EMBL" id="ADJ21833.1"/>
    </source>
</evidence>
<feature type="region of interest" description="Disordered" evidence="10">
    <location>
        <begin position="105"/>
        <end position="173"/>
    </location>
</feature>
<comment type="subcellular location">
    <subcellularLocation>
        <location evidence="1 9">Cytoplasm</location>
    </subcellularLocation>
</comment>
<dbReference type="Gene3D" id="1.20.1050.90">
    <property type="entry name" value="RecF/RecN/SMC, N-terminal domain"/>
    <property type="match status" value="1"/>
</dbReference>
<dbReference type="HAMAP" id="MF_00365">
    <property type="entry name" value="RecF"/>
    <property type="match status" value="1"/>
</dbReference>
<keyword evidence="9" id="KW-0227">DNA damage</keyword>
<gene>
    <name evidence="9" type="primary">recF</name>
    <name evidence="12" type="ordered locus">Hden_0005</name>
</gene>
<dbReference type="InterPro" id="IPR018078">
    <property type="entry name" value="DNA-binding_RecF_CS"/>
</dbReference>
<keyword evidence="9" id="KW-0742">SOS response</keyword>
<evidence type="ECO:0000256" key="9">
    <source>
        <dbReference type="HAMAP-Rule" id="MF_00365"/>
    </source>
</evidence>
<keyword evidence="8 9" id="KW-0238">DNA-binding</keyword>
<dbReference type="GO" id="GO:0005737">
    <property type="term" value="C:cytoplasm"/>
    <property type="evidence" value="ECO:0007669"/>
    <property type="project" value="UniProtKB-SubCell"/>
</dbReference>
<evidence type="ECO:0000256" key="6">
    <source>
        <dbReference type="ARBA" id="ARBA00022741"/>
    </source>
</evidence>
<organism evidence="12 13">
    <name type="scientific">Hyphomicrobium denitrificans (strain ATCC 51888 / DSM 1869 / NCIMB 11706 / TK 0415)</name>
    <dbReference type="NCBI Taxonomy" id="582899"/>
    <lineage>
        <taxon>Bacteria</taxon>
        <taxon>Pseudomonadati</taxon>
        <taxon>Pseudomonadota</taxon>
        <taxon>Alphaproteobacteria</taxon>
        <taxon>Hyphomicrobiales</taxon>
        <taxon>Hyphomicrobiaceae</taxon>
        <taxon>Hyphomicrobium</taxon>
    </lineage>
</organism>
<keyword evidence="13" id="KW-1185">Reference proteome</keyword>
<dbReference type="Proteomes" id="UP000002033">
    <property type="component" value="Chromosome"/>
</dbReference>
<dbReference type="PROSITE" id="PS00618">
    <property type="entry name" value="RECF_2"/>
    <property type="match status" value="1"/>
</dbReference>
<comment type="similarity">
    <text evidence="2 9">Belongs to the RecF family.</text>
</comment>
<dbReference type="InterPro" id="IPR003395">
    <property type="entry name" value="RecF/RecN/SMC_N"/>
</dbReference>
<dbReference type="STRING" id="582899.Hden_0005"/>
<evidence type="ECO:0000256" key="4">
    <source>
        <dbReference type="ARBA" id="ARBA00022490"/>
    </source>
</evidence>
<keyword evidence="9" id="KW-0234">DNA repair</keyword>
<evidence type="ECO:0000259" key="11">
    <source>
        <dbReference type="Pfam" id="PF02463"/>
    </source>
</evidence>
<evidence type="ECO:0000256" key="7">
    <source>
        <dbReference type="ARBA" id="ARBA00022840"/>
    </source>
</evidence>
<sequence>MGREYSNALWVERLQLTNFRSYAAANVATDAGPQVIVGANGSGKTNLLEALSLLSPGQGLRRVPFSDLVRSGGDGGFAVAARAHTLAGATDIGTGLRATTVRSLSGDDDLLSSPSTGRGQDPGGVSDRSRVDTPAPNPSPQGGGEPFGFSDESLARNAQRGGGRAAERAPSERGRIVRIDGTAQSGSGVLADYLEIVWVTPAMDGLFTGPGSERRRFLDRLILCFDHGYRTIAGRFERAMTSRNRLLADGVRDDSQLSGFERVMAETGVAVAAARLEAVAAMAQIVGKRRERDPNSAFPWSSFRLEGSIEDSLQRLSAVEAEDLYAQTLRQTRERDRAASRTLDGPHRSDLIVEHGPKGLAARHCSTGEQKALLLGLVLAHAELLTERQEGAAPILLLDEITAHLDADRRAALFDEILHLGAQAWMTGTDKNAFEALAGRARFWAVQEGKIAVSE</sequence>
<evidence type="ECO:0000256" key="3">
    <source>
        <dbReference type="ARBA" id="ARBA00020170"/>
    </source>
</evidence>
<dbReference type="InterPro" id="IPR027417">
    <property type="entry name" value="P-loop_NTPase"/>
</dbReference>
<dbReference type="GO" id="GO:0006302">
    <property type="term" value="P:double-strand break repair"/>
    <property type="evidence" value="ECO:0007669"/>
    <property type="project" value="TreeGrafter"/>
</dbReference>
<dbReference type="GO" id="GO:0006260">
    <property type="term" value="P:DNA replication"/>
    <property type="evidence" value="ECO:0007669"/>
    <property type="project" value="UniProtKB-UniRule"/>
</dbReference>
<dbReference type="PROSITE" id="PS00617">
    <property type="entry name" value="RECF_1"/>
    <property type="match status" value="1"/>
</dbReference>
<dbReference type="GO" id="GO:0009432">
    <property type="term" value="P:SOS response"/>
    <property type="evidence" value="ECO:0007669"/>
    <property type="project" value="UniProtKB-UniRule"/>
</dbReference>
<reference evidence="13" key="1">
    <citation type="journal article" date="2011" name="J. Bacteriol.">
        <title>Genome sequences of eight morphologically diverse alphaproteobacteria.</title>
        <authorList>
            <consortium name="US DOE Joint Genome Institute"/>
            <person name="Brown P.J."/>
            <person name="Kysela D.T."/>
            <person name="Buechlein A."/>
            <person name="Hemmerich C."/>
            <person name="Brun Y.V."/>
        </authorList>
    </citation>
    <scope>NUCLEOTIDE SEQUENCE [LARGE SCALE GENOMIC DNA]</scope>
    <source>
        <strain evidence="13">ATCC 51888 / DSM 1869 / NCIB 11706 / TK 0415</strain>
    </source>
</reference>
<keyword evidence="6 9" id="KW-0547">Nucleotide-binding</keyword>
<feature type="domain" description="RecF/RecN/SMC N-terminal" evidence="11">
    <location>
        <begin position="11"/>
        <end position="77"/>
    </location>
</feature>
<evidence type="ECO:0000256" key="8">
    <source>
        <dbReference type="ARBA" id="ARBA00023125"/>
    </source>
</evidence>
<dbReference type="SUPFAM" id="SSF52540">
    <property type="entry name" value="P-loop containing nucleoside triphosphate hydrolases"/>
    <property type="match status" value="1"/>
</dbReference>
<dbReference type="GO" id="GO:0003697">
    <property type="term" value="F:single-stranded DNA binding"/>
    <property type="evidence" value="ECO:0007669"/>
    <property type="project" value="UniProtKB-UniRule"/>
</dbReference>
<keyword evidence="5 9" id="KW-0235">DNA replication</keyword>
<dbReference type="KEGG" id="hdn:Hden_0005"/>
<dbReference type="InterPro" id="IPR001238">
    <property type="entry name" value="DNA-binding_RecF"/>
</dbReference>
<dbReference type="GO" id="GO:0005524">
    <property type="term" value="F:ATP binding"/>
    <property type="evidence" value="ECO:0007669"/>
    <property type="project" value="UniProtKB-UniRule"/>
</dbReference>
<evidence type="ECO:0000256" key="10">
    <source>
        <dbReference type="SAM" id="MobiDB-lite"/>
    </source>
</evidence>
<protein>
    <recommendedName>
        <fullName evidence="3 9">DNA replication and repair protein RecF</fullName>
    </recommendedName>
</protein>
<keyword evidence="7 9" id="KW-0067">ATP-binding</keyword>
<proteinExistence type="inferred from homology"/>
<dbReference type="EMBL" id="CP002083">
    <property type="protein sequence ID" value="ADJ21833.1"/>
    <property type="molecule type" value="Genomic_DNA"/>
</dbReference>